<name>A0A3A1QMN3_9BACI</name>
<proteinExistence type="predicted"/>
<sequence>MVITMEKAFDRNGQLVLASKAFKHIGGYTCPCCGEEVFKAEGRVQSAHFRHKVGGKKEYCELYLQGLGSIYNPYDYATMVRKPYLTLEEYENDWDFYIKLPKIPKAFTRMFEDLGMYFNVYCRELQGRISSLHLRHDSYNNKIKATPKPSYHFSVDNKEYANKLQLQWPEKIKGFTKDFYLFTLLHGEFTMMERNILSLNDTFYIVAKKSFIFHRRLIVKRLKEKHGWYVYKIQMPSELDDTLIDWFHQKLGIELKRPFYYIDLLEPSIYKRFNYLYSIDDNKCSLALTFRDFQHAQPKIIHIYPDMTSREYPLESNTKDLFDLEHGFHTFYLKEHEGKILNIYVNNKVNHDEVINSENNLNLSDKQSKFIFIDKEIEINPPVEFKYNFPFEVWKKNSEQFPQIIREENKLNSNDLEIYSPGIWSFKVLSRRDHIDRELNGSEILSAYFNIEHKKTTVITNKQYNNLLQLVDRITGGNDKKRLKFFIRLYRNLVPLEVRELLENKYRGGE</sequence>
<dbReference type="Proteomes" id="UP000265801">
    <property type="component" value="Unassembled WGS sequence"/>
</dbReference>
<evidence type="ECO:0000313" key="1">
    <source>
        <dbReference type="EMBL" id="RIW28210.1"/>
    </source>
</evidence>
<dbReference type="AlphaFoldDB" id="A0A3A1QMN3"/>
<keyword evidence="2" id="KW-1185">Reference proteome</keyword>
<evidence type="ECO:0008006" key="3">
    <source>
        <dbReference type="Google" id="ProtNLM"/>
    </source>
</evidence>
<comment type="caution">
    <text evidence="1">The sequence shown here is derived from an EMBL/GenBank/DDBJ whole genome shotgun (WGS) entry which is preliminary data.</text>
</comment>
<accession>A0A3A1QMN3</accession>
<gene>
    <name evidence="1" type="ORF">D3H55_22170</name>
</gene>
<evidence type="ECO:0000313" key="2">
    <source>
        <dbReference type="Proteomes" id="UP000265801"/>
    </source>
</evidence>
<protein>
    <recommendedName>
        <fullName evidence="3">Competence protein CoiA</fullName>
    </recommendedName>
</protein>
<reference evidence="1 2" key="1">
    <citation type="submission" date="2018-09" db="EMBL/GenBank/DDBJ databases">
        <title>Bacillus saliacetes sp. nov., isolated from Thai shrimp paste (Ka-pi).</title>
        <authorList>
            <person name="Daroonpunt R."/>
            <person name="Tanasupawat S."/>
            <person name="Yiamsombut S."/>
        </authorList>
    </citation>
    <scope>NUCLEOTIDE SEQUENCE [LARGE SCALE GENOMIC DNA]</scope>
    <source>
        <strain evidence="1 2">SKP7-4</strain>
    </source>
</reference>
<organism evidence="1 2">
    <name type="scientific">Bacillus salacetis</name>
    <dbReference type="NCBI Taxonomy" id="2315464"/>
    <lineage>
        <taxon>Bacteria</taxon>
        <taxon>Bacillati</taxon>
        <taxon>Bacillota</taxon>
        <taxon>Bacilli</taxon>
        <taxon>Bacillales</taxon>
        <taxon>Bacillaceae</taxon>
        <taxon>Bacillus</taxon>
    </lineage>
</organism>
<dbReference type="EMBL" id="QXIR01000047">
    <property type="protein sequence ID" value="RIW28210.1"/>
    <property type="molecule type" value="Genomic_DNA"/>
</dbReference>